<dbReference type="PANTHER" id="PTHR22765:SF434">
    <property type="entry name" value="GB|AAD18119.1-RELATED"/>
    <property type="match status" value="1"/>
</dbReference>
<dbReference type="EMBL" id="GCKF01007668">
    <property type="protein sequence ID" value="JAG99127.1"/>
    <property type="molecule type" value="Transcribed_RNA"/>
</dbReference>
<dbReference type="GO" id="GO:0006511">
    <property type="term" value="P:ubiquitin-dependent protein catabolic process"/>
    <property type="evidence" value="ECO:0007669"/>
    <property type="project" value="TreeGrafter"/>
</dbReference>
<dbReference type="PROSITE" id="PS50089">
    <property type="entry name" value="ZF_RING_2"/>
    <property type="match status" value="1"/>
</dbReference>
<dbReference type="InterPro" id="IPR001841">
    <property type="entry name" value="Znf_RING"/>
</dbReference>
<dbReference type="Gene3D" id="3.30.40.10">
    <property type="entry name" value="Zinc/RING finger domain, C3HC4 (zinc finger)"/>
    <property type="match status" value="1"/>
</dbReference>
<keyword evidence="1" id="KW-0862">Zinc</keyword>
<dbReference type="Pfam" id="PF13639">
    <property type="entry name" value="zf-RING_2"/>
    <property type="match status" value="1"/>
</dbReference>
<dbReference type="SUPFAM" id="SSF57850">
    <property type="entry name" value="RING/U-box"/>
    <property type="match status" value="1"/>
</dbReference>
<dbReference type="AlphaFoldDB" id="A0A0D6R5L0"/>
<accession>A0A0D6R5L0</accession>
<keyword evidence="1" id="KW-0479">Metal-binding</keyword>
<dbReference type="InterPro" id="IPR013083">
    <property type="entry name" value="Znf_RING/FYVE/PHD"/>
</dbReference>
<proteinExistence type="predicted"/>
<name>A0A0D6R5L0_ARACU</name>
<sequence length="148" mass="17245">MADNAVRNGQEEGRVRHIISFYEDIARELRRQNQMLLPRHSAGSPFLLKRSTSEREASLILGAPTPSHLLKKSYYSNGEGEGEGEREEYCCSICDEDLDGPEEEQEKKQLGCMHVFHYKCILRWTKRRNTCPLCRRPFDYRSPYYVVA</sequence>
<evidence type="ECO:0000259" key="2">
    <source>
        <dbReference type="PROSITE" id="PS50089"/>
    </source>
</evidence>
<feature type="domain" description="RING-type" evidence="2">
    <location>
        <begin position="91"/>
        <end position="135"/>
    </location>
</feature>
<dbReference type="InterPro" id="IPR051826">
    <property type="entry name" value="E3_ubiquitin-ligase_domain"/>
</dbReference>
<dbReference type="GO" id="GO:0008270">
    <property type="term" value="F:zinc ion binding"/>
    <property type="evidence" value="ECO:0007669"/>
    <property type="project" value="UniProtKB-KW"/>
</dbReference>
<organism evidence="3">
    <name type="scientific">Araucaria cunninghamii</name>
    <name type="common">Hoop pine</name>
    <name type="synonym">Moreton Bay pine</name>
    <dbReference type="NCBI Taxonomy" id="56994"/>
    <lineage>
        <taxon>Eukaryota</taxon>
        <taxon>Viridiplantae</taxon>
        <taxon>Streptophyta</taxon>
        <taxon>Embryophyta</taxon>
        <taxon>Tracheophyta</taxon>
        <taxon>Spermatophyta</taxon>
        <taxon>Pinopsida</taxon>
        <taxon>Pinidae</taxon>
        <taxon>Conifers II</taxon>
        <taxon>Araucariales</taxon>
        <taxon>Araucariaceae</taxon>
        <taxon>Araucaria</taxon>
    </lineage>
</organism>
<keyword evidence="1" id="KW-0863">Zinc-finger</keyword>
<protein>
    <recommendedName>
        <fullName evidence="2">RING-type domain-containing protein</fullName>
    </recommendedName>
</protein>
<dbReference type="PANTHER" id="PTHR22765">
    <property type="entry name" value="RING FINGER AND PROTEASE ASSOCIATED DOMAIN-CONTAINING"/>
    <property type="match status" value="1"/>
</dbReference>
<dbReference type="GO" id="GO:0061630">
    <property type="term" value="F:ubiquitin protein ligase activity"/>
    <property type="evidence" value="ECO:0007669"/>
    <property type="project" value="TreeGrafter"/>
</dbReference>
<evidence type="ECO:0000256" key="1">
    <source>
        <dbReference type="PROSITE-ProRule" id="PRU00175"/>
    </source>
</evidence>
<reference evidence="3" key="1">
    <citation type="submission" date="2015-03" db="EMBL/GenBank/DDBJ databases">
        <title>A transcriptome of Araucaria cunninghamii, an australian fine timber species.</title>
        <authorList>
            <person name="Jing Yi C.J.Y."/>
            <person name="Yin San L.Y.S."/>
            <person name="Abdul Karim S.S."/>
            <person name="Wan Azmi N.N."/>
            <person name="Hercus R.R."/>
            <person name="Croft L.L."/>
        </authorList>
    </citation>
    <scope>NUCLEOTIDE SEQUENCE</scope>
    <source>
        <strain evidence="3">MI0301</strain>
        <tissue evidence="3">Leaf</tissue>
    </source>
</reference>
<evidence type="ECO:0000313" key="3">
    <source>
        <dbReference type="EMBL" id="JAG99127.1"/>
    </source>
</evidence>
<dbReference type="SMART" id="SM00184">
    <property type="entry name" value="RING"/>
    <property type="match status" value="1"/>
</dbReference>